<dbReference type="SUPFAM" id="SSF110087">
    <property type="entry name" value="DR1885-like metal-binding protein"/>
    <property type="match status" value="1"/>
</dbReference>
<protein>
    <submittedName>
        <fullName evidence="1">Copper chaperone PCu(A)C</fullName>
    </submittedName>
</protein>
<dbReference type="InterPro" id="IPR036182">
    <property type="entry name" value="PCuAC_sf"/>
</dbReference>
<dbReference type="Gene3D" id="2.60.40.1890">
    <property type="entry name" value="PCu(A)C copper chaperone"/>
    <property type="match status" value="1"/>
</dbReference>
<proteinExistence type="predicted"/>
<evidence type="ECO:0000313" key="1">
    <source>
        <dbReference type="EMBL" id="MDH7637175.1"/>
    </source>
</evidence>
<dbReference type="EMBL" id="JARYGZ010000001">
    <property type="protein sequence ID" value="MDH7637175.1"/>
    <property type="molecule type" value="Genomic_DNA"/>
</dbReference>
<dbReference type="InterPro" id="IPR007410">
    <property type="entry name" value="LpqE-like"/>
</dbReference>
<keyword evidence="2" id="KW-1185">Reference proteome</keyword>
<evidence type="ECO:0000313" key="2">
    <source>
        <dbReference type="Proteomes" id="UP001160625"/>
    </source>
</evidence>
<name>A0ABT6MW44_9SPHN</name>
<dbReference type="RefSeq" id="WP_281042540.1">
    <property type="nucleotide sequence ID" value="NZ_JARYGZ010000001.1"/>
</dbReference>
<dbReference type="PROSITE" id="PS51257">
    <property type="entry name" value="PROKAR_LIPOPROTEIN"/>
    <property type="match status" value="1"/>
</dbReference>
<gene>
    <name evidence="1" type="ORF">QGN17_00395</name>
</gene>
<reference evidence="1" key="1">
    <citation type="submission" date="2023-04" db="EMBL/GenBank/DDBJ databases">
        <title>Sphingomonas sp. MAHUQ-71 isolated from rice field.</title>
        <authorList>
            <person name="Huq M.A."/>
        </authorList>
    </citation>
    <scope>NUCLEOTIDE SEQUENCE</scope>
    <source>
        <strain evidence="1">MAHUQ-71</strain>
    </source>
</reference>
<dbReference type="Pfam" id="PF04314">
    <property type="entry name" value="PCuAC"/>
    <property type="match status" value="1"/>
</dbReference>
<dbReference type="InterPro" id="IPR058248">
    <property type="entry name" value="Lxx211020-like"/>
</dbReference>
<organism evidence="1 2">
    <name type="scientific">Sphingomonas oryzagri</name>
    <dbReference type="NCBI Taxonomy" id="3042314"/>
    <lineage>
        <taxon>Bacteria</taxon>
        <taxon>Pseudomonadati</taxon>
        <taxon>Pseudomonadota</taxon>
        <taxon>Alphaproteobacteria</taxon>
        <taxon>Sphingomonadales</taxon>
        <taxon>Sphingomonadaceae</taxon>
        <taxon>Sphingomonas</taxon>
    </lineage>
</organism>
<accession>A0ABT6MW44</accession>
<sequence>MRIARIAPWALLALAGCHHEAKLSADQAWVRLPAVAGNPGAGYLTIHGGPQPTRLLAVESPAAGSTELHESMKMGPGGMTGMQRLDGLDVPANGTVRFAPGGNHVMMFGLGAALKAGDTIPLSIRFEKGQPLTVEAKVVGAGDAAPY</sequence>
<dbReference type="Proteomes" id="UP001160625">
    <property type="component" value="Unassembled WGS sequence"/>
</dbReference>
<dbReference type="PANTHER" id="PTHR36302:SF1">
    <property type="entry name" value="COPPER CHAPERONE PCU(A)C"/>
    <property type="match status" value="1"/>
</dbReference>
<dbReference type="PANTHER" id="PTHR36302">
    <property type="entry name" value="BLR7088 PROTEIN"/>
    <property type="match status" value="1"/>
</dbReference>
<comment type="caution">
    <text evidence="1">The sequence shown here is derived from an EMBL/GenBank/DDBJ whole genome shotgun (WGS) entry which is preliminary data.</text>
</comment>